<proteinExistence type="predicted"/>
<dbReference type="Proteomes" id="UP000289738">
    <property type="component" value="Chromosome B06"/>
</dbReference>
<evidence type="ECO:0008006" key="3">
    <source>
        <dbReference type="Google" id="ProtNLM"/>
    </source>
</evidence>
<dbReference type="SUPFAM" id="SSF57095">
    <property type="entry name" value="Scorpion toxin-like"/>
    <property type="match status" value="1"/>
</dbReference>
<protein>
    <recommendedName>
        <fullName evidence="3">Knottin scorpion toxin-like domain-containing protein</fullName>
    </recommendedName>
</protein>
<dbReference type="AlphaFoldDB" id="A0A444YU16"/>
<name>A0A444YU16_ARAHY</name>
<evidence type="ECO:0000313" key="1">
    <source>
        <dbReference type="EMBL" id="RYR05419.1"/>
    </source>
</evidence>
<accession>A0A444YU16</accession>
<gene>
    <name evidence="1" type="ORF">Ahy_B06g085279</name>
</gene>
<reference evidence="1 2" key="1">
    <citation type="submission" date="2019-01" db="EMBL/GenBank/DDBJ databases">
        <title>Sequencing of cultivated peanut Arachis hypogaea provides insights into genome evolution and oil improvement.</title>
        <authorList>
            <person name="Chen X."/>
        </authorList>
    </citation>
    <scope>NUCLEOTIDE SEQUENCE [LARGE SCALE GENOMIC DNA]</scope>
    <source>
        <strain evidence="2">cv. Fuhuasheng</strain>
        <tissue evidence="1">Leaves</tissue>
    </source>
</reference>
<dbReference type="Gene3D" id="3.30.30.10">
    <property type="entry name" value="Knottin, scorpion toxin-like"/>
    <property type="match status" value="1"/>
</dbReference>
<evidence type="ECO:0000313" key="2">
    <source>
        <dbReference type="Proteomes" id="UP000289738"/>
    </source>
</evidence>
<organism evidence="1 2">
    <name type="scientific">Arachis hypogaea</name>
    <name type="common">Peanut</name>
    <dbReference type="NCBI Taxonomy" id="3818"/>
    <lineage>
        <taxon>Eukaryota</taxon>
        <taxon>Viridiplantae</taxon>
        <taxon>Streptophyta</taxon>
        <taxon>Embryophyta</taxon>
        <taxon>Tracheophyta</taxon>
        <taxon>Spermatophyta</taxon>
        <taxon>Magnoliopsida</taxon>
        <taxon>eudicotyledons</taxon>
        <taxon>Gunneridae</taxon>
        <taxon>Pentapetalae</taxon>
        <taxon>rosids</taxon>
        <taxon>fabids</taxon>
        <taxon>Fabales</taxon>
        <taxon>Fabaceae</taxon>
        <taxon>Papilionoideae</taxon>
        <taxon>50 kb inversion clade</taxon>
        <taxon>dalbergioids sensu lato</taxon>
        <taxon>Dalbergieae</taxon>
        <taxon>Pterocarpus clade</taxon>
        <taxon>Arachis</taxon>
    </lineage>
</organism>
<dbReference type="EMBL" id="SDMP01000016">
    <property type="protein sequence ID" value="RYR05419.1"/>
    <property type="molecule type" value="Genomic_DNA"/>
</dbReference>
<dbReference type="InterPro" id="IPR036574">
    <property type="entry name" value="Scorpion_toxin-like_sf"/>
</dbReference>
<keyword evidence="2" id="KW-1185">Reference proteome</keyword>
<sequence length="69" mass="7566">MPPKNGIYIYGYILAPMEFAEADACPKVSTTWSGPCELEGCIRQCIVAESALFGACDHSQTTCFCFFQC</sequence>
<comment type="caution">
    <text evidence="1">The sequence shown here is derived from an EMBL/GenBank/DDBJ whole genome shotgun (WGS) entry which is preliminary data.</text>
</comment>